<evidence type="ECO:0000313" key="3">
    <source>
        <dbReference type="Proteomes" id="UP000838756"/>
    </source>
</evidence>
<dbReference type="InterPro" id="IPR022157">
    <property type="entry name" value="Dynactin"/>
</dbReference>
<accession>A0A8S4QDL1</accession>
<name>A0A8S4QDL1_9NEOP</name>
<sequence>CMVCMWSGALETCTPELLLRAASALPDAAQQERALDAAAQLLKTNELDENCSLDGMERCWSYLSAMWSALSMGAVEGAGCAREVLLHACAAIDALARALSADASALSHATQ</sequence>
<proteinExistence type="predicted"/>
<gene>
    <name evidence="2" type="primary">jg26475</name>
    <name evidence="2" type="ORF">PAEG_LOCUS550</name>
</gene>
<dbReference type="Proteomes" id="UP000838756">
    <property type="component" value="Unassembled WGS sequence"/>
</dbReference>
<keyword evidence="3" id="KW-1185">Reference proteome</keyword>
<reference evidence="2" key="1">
    <citation type="submission" date="2022-03" db="EMBL/GenBank/DDBJ databases">
        <authorList>
            <person name="Lindestad O."/>
        </authorList>
    </citation>
    <scope>NUCLEOTIDE SEQUENCE</scope>
</reference>
<organism evidence="2 3">
    <name type="scientific">Pararge aegeria aegeria</name>
    <dbReference type="NCBI Taxonomy" id="348720"/>
    <lineage>
        <taxon>Eukaryota</taxon>
        <taxon>Metazoa</taxon>
        <taxon>Ecdysozoa</taxon>
        <taxon>Arthropoda</taxon>
        <taxon>Hexapoda</taxon>
        <taxon>Insecta</taxon>
        <taxon>Pterygota</taxon>
        <taxon>Neoptera</taxon>
        <taxon>Endopterygota</taxon>
        <taxon>Lepidoptera</taxon>
        <taxon>Glossata</taxon>
        <taxon>Ditrysia</taxon>
        <taxon>Papilionoidea</taxon>
        <taxon>Nymphalidae</taxon>
        <taxon>Satyrinae</taxon>
        <taxon>Satyrini</taxon>
        <taxon>Parargina</taxon>
        <taxon>Pararge</taxon>
    </lineage>
</organism>
<feature type="non-terminal residue" evidence="2">
    <location>
        <position position="111"/>
    </location>
</feature>
<dbReference type="OrthoDB" id="2130750at2759"/>
<dbReference type="Pfam" id="PF12455">
    <property type="entry name" value="Dynactin"/>
    <property type="match status" value="1"/>
</dbReference>
<dbReference type="AlphaFoldDB" id="A0A8S4QDL1"/>
<feature type="non-terminal residue" evidence="2">
    <location>
        <position position="1"/>
    </location>
</feature>
<evidence type="ECO:0000313" key="2">
    <source>
        <dbReference type="EMBL" id="CAH2207933.1"/>
    </source>
</evidence>
<dbReference type="EMBL" id="CAKXAJ010001642">
    <property type="protein sequence ID" value="CAH2207933.1"/>
    <property type="molecule type" value="Genomic_DNA"/>
</dbReference>
<evidence type="ECO:0000259" key="1">
    <source>
        <dbReference type="Pfam" id="PF12455"/>
    </source>
</evidence>
<comment type="caution">
    <text evidence="2">The sequence shown here is derived from an EMBL/GenBank/DDBJ whole genome shotgun (WGS) entry which is preliminary data.</text>
</comment>
<feature type="domain" description="Dynein associated protein" evidence="1">
    <location>
        <begin position="7"/>
        <end position="106"/>
    </location>
</feature>
<protein>
    <submittedName>
        <fullName evidence="2">Jg26475 protein</fullName>
    </submittedName>
</protein>